<keyword evidence="5" id="KW-0496">Mitochondrion</keyword>
<name>A0AA91Q0T0_CLALS</name>
<evidence type="ECO:0000313" key="8">
    <source>
        <dbReference type="Proteomes" id="UP000195602"/>
    </source>
</evidence>
<feature type="compositionally biased region" description="Basic and acidic residues" evidence="6">
    <location>
        <begin position="319"/>
        <end position="333"/>
    </location>
</feature>
<feature type="region of interest" description="Disordered" evidence="6">
    <location>
        <begin position="314"/>
        <end position="333"/>
    </location>
</feature>
<dbReference type="InterPro" id="IPR029427">
    <property type="entry name" value="AIM23"/>
</dbReference>
<accession>A0AA91Q0T0</accession>
<evidence type="ECO:0000256" key="1">
    <source>
        <dbReference type="ARBA" id="ARBA00004173"/>
    </source>
</evidence>
<dbReference type="KEGG" id="clus:A9F13_07g00902"/>
<dbReference type="EMBL" id="LYUB02000007">
    <property type="protein sequence ID" value="OVF08637.1"/>
    <property type="molecule type" value="Genomic_DNA"/>
</dbReference>
<gene>
    <name evidence="7" type="ORF">A9F13_07g00902</name>
</gene>
<protein>
    <recommendedName>
        <fullName evidence="3">Altered inheritance of mitochondria protein 23, mitochondrial</fullName>
    </recommendedName>
</protein>
<comment type="caution">
    <text evidence="7">The sequence shown here is derived from an EMBL/GenBank/DDBJ whole genome shotgun (WGS) entry which is preliminary data.</text>
</comment>
<proteinExistence type="inferred from homology"/>
<dbReference type="GO" id="GO:0005739">
    <property type="term" value="C:mitochondrion"/>
    <property type="evidence" value="ECO:0007669"/>
    <property type="project" value="UniProtKB-SubCell"/>
</dbReference>
<evidence type="ECO:0000313" key="7">
    <source>
        <dbReference type="EMBL" id="OVF08637.1"/>
    </source>
</evidence>
<dbReference type="Proteomes" id="UP000195602">
    <property type="component" value="Unassembled WGS sequence"/>
</dbReference>
<evidence type="ECO:0000256" key="3">
    <source>
        <dbReference type="ARBA" id="ARBA00013994"/>
    </source>
</evidence>
<evidence type="ECO:0000256" key="2">
    <source>
        <dbReference type="ARBA" id="ARBA00008476"/>
    </source>
</evidence>
<evidence type="ECO:0000256" key="4">
    <source>
        <dbReference type="ARBA" id="ARBA00022946"/>
    </source>
</evidence>
<organism evidence="7 8">
    <name type="scientific">Clavispora lusitaniae</name>
    <name type="common">Candida lusitaniae</name>
    <dbReference type="NCBI Taxonomy" id="36911"/>
    <lineage>
        <taxon>Eukaryota</taxon>
        <taxon>Fungi</taxon>
        <taxon>Dikarya</taxon>
        <taxon>Ascomycota</taxon>
        <taxon>Saccharomycotina</taxon>
        <taxon>Pichiomycetes</taxon>
        <taxon>Metschnikowiaceae</taxon>
        <taxon>Clavispora</taxon>
    </lineage>
</organism>
<comment type="subcellular location">
    <subcellularLocation>
        <location evidence="1">Mitochondrion</location>
    </subcellularLocation>
</comment>
<dbReference type="Pfam" id="PF14877">
    <property type="entry name" value="mIF3"/>
    <property type="match status" value="1"/>
</dbReference>
<sequence length="365" mass="41544">MFRRALPAARNFGSQLRTTRTFSLSGALLAETKSSKTNRFASKYKKSSSGNKTGPRHDNAPKKFRQGDTRTKTIRFNFDSGSEKAKEALKDLIKRVHGYSPNYQVQFVDPQTNKLRKMHLVELVNSTDLDKDGLLMVGPSSAQEMPLVRTIRVQDMIKEYSDRLALAKEKELLASGSVIAQRVINKRMQAEKKKSATKMLALSWSISVSDLMHQKKNEILKRVDNNEKFIIFVGEKESLYSARNSVEKEDGIASQLGTSRTKWDRMDEDELAMEMKKREMIFGKLEELLAECECKYDVSGSLDARMMLNVTPKPNVSKASEKETEVSARELKRQRMLAKSREAAKAKKKIDEEDLDSLYSIKIIE</sequence>
<feature type="compositionally biased region" description="Basic and acidic residues" evidence="6">
    <location>
        <begin position="55"/>
        <end position="70"/>
    </location>
</feature>
<reference evidence="7 8" key="1">
    <citation type="submission" date="2017-04" db="EMBL/GenBank/DDBJ databases">
        <title>Draft genome of the yeast Clavispora lusitaniae type strain CBS 6936.</title>
        <authorList>
            <person name="Durrens P."/>
            <person name="Klopp C."/>
            <person name="Biteau N."/>
            <person name="Fitton-Ouhabi V."/>
            <person name="Dementhon K."/>
            <person name="Accoceberry I."/>
            <person name="Sherman D.J."/>
            <person name="Noel T."/>
        </authorList>
    </citation>
    <scope>NUCLEOTIDE SEQUENCE [LARGE SCALE GENOMIC DNA]</scope>
    <source>
        <strain evidence="7 8">CBS 6936</strain>
    </source>
</reference>
<evidence type="ECO:0000256" key="5">
    <source>
        <dbReference type="ARBA" id="ARBA00023128"/>
    </source>
</evidence>
<keyword evidence="4" id="KW-0809">Transit peptide</keyword>
<evidence type="ECO:0000256" key="6">
    <source>
        <dbReference type="SAM" id="MobiDB-lite"/>
    </source>
</evidence>
<dbReference type="AlphaFoldDB" id="A0AA91Q0T0"/>
<feature type="region of interest" description="Disordered" evidence="6">
    <location>
        <begin position="39"/>
        <end position="70"/>
    </location>
</feature>
<comment type="similarity">
    <text evidence="2">Belongs to the AIM23 family.</text>
</comment>